<evidence type="ECO:0000256" key="3">
    <source>
        <dbReference type="ARBA" id="ARBA00022679"/>
    </source>
</evidence>
<dbReference type="GO" id="GO:0008610">
    <property type="term" value="P:lipid biosynthetic process"/>
    <property type="evidence" value="ECO:0007669"/>
    <property type="project" value="InterPro"/>
</dbReference>
<organism evidence="7 8">
    <name type="scientific">Leptospira terpstrae serovar Hualin str. LT 11-33 = ATCC 700639</name>
    <dbReference type="NCBI Taxonomy" id="1257025"/>
    <lineage>
        <taxon>Bacteria</taxon>
        <taxon>Pseudomonadati</taxon>
        <taxon>Spirochaetota</taxon>
        <taxon>Spirochaetia</taxon>
        <taxon>Leptospirales</taxon>
        <taxon>Leptospiraceae</taxon>
        <taxon>Leptospira</taxon>
    </lineage>
</organism>
<evidence type="ECO:0000313" key="8">
    <source>
        <dbReference type="Proteomes" id="UP000012371"/>
    </source>
</evidence>
<comment type="similarity">
    <text evidence="1">Belongs to the CFA/CMAS family.</text>
</comment>
<evidence type="ECO:0000313" key="7">
    <source>
        <dbReference type="EMBL" id="EMY59874.1"/>
    </source>
</evidence>
<dbReference type="GO" id="GO:0008825">
    <property type="term" value="F:cyclopropane-fatty-acyl-phospholipid synthase activity"/>
    <property type="evidence" value="ECO:0007669"/>
    <property type="project" value="UniProtKB-EC"/>
</dbReference>
<evidence type="ECO:0000256" key="4">
    <source>
        <dbReference type="ARBA" id="ARBA00022691"/>
    </source>
</evidence>
<dbReference type="PIRSF" id="PIRSF003085">
    <property type="entry name" value="CMAS"/>
    <property type="match status" value="1"/>
</dbReference>
<dbReference type="OrthoDB" id="9782855at2"/>
<dbReference type="EMBL" id="AOGW02000023">
    <property type="protein sequence ID" value="EMY59874.1"/>
    <property type="molecule type" value="Genomic_DNA"/>
</dbReference>
<dbReference type="EC" id="2.1.1.79" evidence="7"/>
<name>N1VJH2_9LEPT</name>
<dbReference type="PANTHER" id="PTHR43667">
    <property type="entry name" value="CYCLOPROPANE-FATTY-ACYL-PHOSPHOLIPID SYNTHASE"/>
    <property type="match status" value="1"/>
</dbReference>
<sequence length="437" mass="50439">MEKSQNQSLLQETIDSELFTELKNKSTFEQFPIYRKIFFKAMSSMKRGSLRMILPDGEQVIIGDPNSNFDPKFHSALVHIKNPVFFKKSVLYGDIGFSESYLTGDWDTDSIENVISWFILNVDDSPSLSGAKKKLFHLDLFNLGNKFLHFLRKNTLTGSKKNIVEHYDLGNKFYKLFLDPTMTYSSAYFEAIEDTLEEAQTRKVDKLCQKLKLNPGDHLLEIGSGWGFLSIHAAKNYGCRVTTVTLSEEQYAFAKARIEKEGLSEKIEIRIQDYRKIEGQFTKIVSVEMLEAVGDAYYETFFQKCQDLLTRDGIMALQVITCPDSRFTSFKNGIDFIQKHIFPGSLLPSIGRMNQAINRTGDMYLFHLEDMGLSYAKTLRIWLTSFEENLTEVRNQGYSETFIRKWRYYLAYCAAAFQMRNISVVQSVYVRPNNLTI</sequence>
<proteinExistence type="inferred from homology"/>
<reference evidence="7" key="1">
    <citation type="submission" date="2013-03" db="EMBL/GenBank/DDBJ databases">
        <authorList>
            <person name="Harkins D.M."/>
            <person name="Durkin A.S."/>
            <person name="Brinkac L.M."/>
            <person name="Haft D.H."/>
            <person name="Selengut J.D."/>
            <person name="Sanka R."/>
            <person name="DePew J."/>
            <person name="Purushe J."/>
            <person name="Hartskeerl R.A."/>
            <person name="Ahmed A."/>
            <person name="van der Linden H."/>
            <person name="Goris M.G.A."/>
            <person name="Vinetz J.M."/>
            <person name="Sutton G.G."/>
            <person name="Nierman W.C."/>
            <person name="Fouts D.E."/>
        </authorList>
    </citation>
    <scope>NUCLEOTIDE SEQUENCE [LARGE SCALE GENOMIC DNA]</scope>
    <source>
        <strain evidence="7">LT 11-33</strain>
    </source>
</reference>
<dbReference type="CDD" id="cd02440">
    <property type="entry name" value="AdoMet_MTases"/>
    <property type="match status" value="1"/>
</dbReference>
<keyword evidence="2 7" id="KW-0489">Methyltransferase</keyword>
<gene>
    <name evidence="7" type="ORF">LEP1GSC203_0303</name>
</gene>
<dbReference type="AlphaFoldDB" id="N1VJH2"/>
<keyword evidence="8" id="KW-1185">Reference proteome</keyword>
<dbReference type="Proteomes" id="UP000012371">
    <property type="component" value="Unassembled WGS sequence"/>
</dbReference>
<keyword evidence="5" id="KW-0443">Lipid metabolism</keyword>
<keyword evidence="3 7" id="KW-0808">Transferase</keyword>
<dbReference type="STRING" id="1257025.LEP1GSC203_0303"/>
<dbReference type="InterPro" id="IPR029063">
    <property type="entry name" value="SAM-dependent_MTases_sf"/>
</dbReference>
<dbReference type="PANTHER" id="PTHR43667:SF2">
    <property type="entry name" value="FATTY ACID C-METHYL TRANSFERASE"/>
    <property type="match status" value="1"/>
</dbReference>
<dbReference type="Pfam" id="PF02353">
    <property type="entry name" value="CMAS"/>
    <property type="match status" value="1"/>
</dbReference>
<dbReference type="RefSeq" id="WP_002975788.1">
    <property type="nucleotide sequence ID" value="NZ_AOGW02000023.1"/>
</dbReference>
<accession>N1VJH2</accession>
<feature type="active site" evidence="6">
    <location>
        <position position="413"/>
    </location>
</feature>
<evidence type="ECO:0000256" key="5">
    <source>
        <dbReference type="ARBA" id="ARBA00023098"/>
    </source>
</evidence>
<evidence type="ECO:0000256" key="2">
    <source>
        <dbReference type="ARBA" id="ARBA00022603"/>
    </source>
</evidence>
<keyword evidence="4" id="KW-0949">S-adenosyl-L-methionine</keyword>
<comment type="caution">
    <text evidence="7">The sequence shown here is derived from an EMBL/GenBank/DDBJ whole genome shotgun (WGS) entry which is preliminary data.</text>
</comment>
<evidence type="ECO:0000256" key="6">
    <source>
        <dbReference type="PIRSR" id="PIRSR003085-1"/>
    </source>
</evidence>
<dbReference type="GO" id="GO:0032259">
    <property type="term" value="P:methylation"/>
    <property type="evidence" value="ECO:0007669"/>
    <property type="project" value="UniProtKB-KW"/>
</dbReference>
<dbReference type="InterPro" id="IPR003333">
    <property type="entry name" value="CMAS"/>
</dbReference>
<dbReference type="InterPro" id="IPR050723">
    <property type="entry name" value="CFA/CMAS"/>
</dbReference>
<dbReference type="Gene3D" id="3.40.50.150">
    <property type="entry name" value="Vaccinia Virus protein VP39"/>
    <property type="match status" value="1"/>
</dbReference>
<protein>
    <submittedName>
        <fullName evidence="7">Cyclopropane-fatty-acyl-phospholipid synthase</fullName>
        <ecNumber evidence="7">2.1.1.79</ecNumber>
    </submittedName>
</protein>
<dbReference type="SUPFAM" id="SSF53335">
    <property type="entry name" value="S-adenosyl-L-methionine-dependent methyltransferases"/>
    <property type="match status" value="1"/>
</dbReference>
<evidence type="ECO:0000256" key="1">
    <source>
        <dbReference type="ARBA" id="ARBA00010815"/>
    </source>
</evidence>